<dbReference type="Gene3D" id="3.30.70.330">
    <property type="match status" value="1"/>
</dbReference>
<dbReference type="InterPro" id="IPR012677">
    <property type="entry name" value="Nucleotide-bd_a/b_plait_sf"/>
</dbReference>
<keyword evidence="1 2" id="KW-0694">RNA-binding</keyword>
<dbReference type="SUPFAM" id="SSF54928">
    <property type="entry name" value="RNA-binding domain, RBD"/>
    <property type="match status" value="1"/>
</dbReference>
<dbReference type="InterPro" id="IPR035979">
    <property type="entry name" value="RBD_domain_sf"/>
</dbReference>
<keyword evidence="5" id="KW-1185">Reference proteome</keyword>
<dbReference type="InterPro" id="IPR000504">
    <property type="entry name" value="RRM_dom"/>
</dbReference>
<dbReference type="InterPro" id="IPR050825">
    <property type="entry name" value="RBM42_RBP45_47-like"/>
</dbReference>
<dbReference type="Gramene" id="TVU00217">
    <property type="protein sequence ID" value="TVU00217"/>
    <property type="gene ID" value="EJB05_54370"/>
</dbReference>
<sequence>MERSSEEAAVPPPLLDDEGEIRRAEANGFDLFVGNMGAEVDEAFLTRVFLRFASFVPGSARVKRNADGTTRCYGYVTFAQRRDAEAARAEFDDRLVGTRPVRLSVCRRWNEETRRLSPEQLTERCEMRKRLFQEQNRRNGGLPSRGAPLTYYSTIRY</sequence>
<dbReference type="PANTHER" id="PTHR47640">
    <property type="entry name" value="TRNA SELENOCYSTEINE 1-ASSOCIATED PROTEIN 1-RELATED-RELATED"/>
    <property type="match status" value="1"/>
</dbReference>
<dbReference type="Pfam" id="PF00076">
    <property type="entry name" value="RRM_1"/>
    <property type="match status" value="1"/>
</dbReference>
<evidence type="ECO:0000256" key="2">
    <source>
        <dbReference type="PROSITE-ProRule" id="PRU00176"/>
    </source>
</evidence>
<dbReference type="OrthoDB" id="439808at2759"/>
<gene>
    <name evidence="4" type="ORF">EJB05_54370</name>
</gene>
<dbReference type="GO" id="GO:0003729">
    <property type="term" value="F:mRNA binding"/>
    <property type="evidence" value="ECO:0007669"/>
    <property type="project" value="InterPro"/>
</dbReference>
<evidence type="ECO:0000313" key="4">
    <source>
        <dbReference type="EMBL" id="TVU00217.1"/>
    </source>
</evidence>
<evidence type="ECO:0000313" key="5">
    <source>
        <dbReference type="Proteomes" id="UP000324897"/>
    </source>
</evidence>
<dbReference type="EMBL" id="RWGY01000622">
    <property type="protein sequence ID" value="TVU00217.1"/>
    <property type="molecule type" value="Genomic_DNA"/>
</dbReference>
<proteinExistence type="predicted"/>
<feature type="domain" description="RRM" evidence="3">
    <location>
        <begin position="29"/>
        <end position="108"/>
    </location>
</feature>
<dbReference type="AlphaFoldDB" id="A0A5J9SMQ2"/>
<dbReference type="SMART" id="SM00360">
    <property type="entry name" value="RRM"/>
    <property type="match status" value="1"/>
</dbReference>
<protein>
    <recommendedName>
        <fullName evidence="3">RRM domain-containing protein</fullName>
    </recommendedName>
</protein>
<organism evidence="4 5">
    <name type="scientific">Eragrostis curvula</name>
    <name type="common">weeping love grass</name>
    <dbReference type="NCBI Taxonomy" id="38414"/>
    <lineage>
        <taxon>Eukaryota</taxon>
        <taxon>Viridiplantae</taxon>
        <taxon>Streptophyta</taxon>
        <taxon>Embryophyta</taxon>
        <taxon>Tracheophyta</taxon>
        <taxon>Spermatophyta</taxon>
        <taxon>Magnoliopsida</taxon>
        <taxon>Liliopsida</taxon>
        <taxon>Poales</taxon>
        <taxon>Poaceae</taxon>
        <taxon>PACMAD clade</taxon>
        <taxon>Chloridoideae</taxon>
        <taxon>Eragrostideae</taxon>
        <taxon>Eragrostidinae</taxon>
        <taxon>Eragrostis</taxon>
    </lineage>
</organism>
<accession>A0A5J9SMQ2</accession>
<reference evidence="4 5" key="1">
    <citation type="journal article" date="2019" name="Sci. Rep.">
        <title>A high-quality genome of Eragrostis curvula grass provides insights into Poaceae evolution and supports new strategies to enhance forage quality.</title>
        <authorList>
            <person name="Carballo J."/>
            <person name="Santos B.A.C.M."/>
            <person name="Zappacosta D."/>
            <person name="Garbus I."/>
            <person name="Selva J.P."/>
            <person name="Gallo C.A."/>
            <person name="Diaz A."/>
            <person name="Albertini E."/>
            <person name="Caccamo M."/>
            <person name="Echenique V."/>
        </authorList>
    </citation>
    <scope>NUCLEOTIDE SEQUENCE [LARGE SCALE GENOMIC DNA]</scope>
    <source>
        <strain evidence="5">cv. Victoria</strain>
        <tissue evidence="4">Leaf</tissue>
    </source>
</reference>
<dbReference type="PROSITE" id="PS50102">
    <property type="entry name" value="RRM"/>
    <property type="match status" value="1"/>
</dbReference>
<dbReference type="Proteomes" id="UP000324897">
    <property type="component" value="Unassembled WGS sequence"/>
</dbReference>
<evidence type="ECO:0000259" key="3">
    <source>
        <dbReference type="PROSITE" id="PS50102"/>
    </source>
</evidence>
<evidence type="ECO:0000256" key="1">
    <source>
        <dbReference type="ARBA" id="ARBA00022884"/>
    </source>
</evidence>
<name>A0A5J9SMQ2_9POAL</name>
<comment type="caution">
    <text evidence="4">The sequence shown here is derived from an EMBL/GenBank/DDBJ whole genome shotgun (WGS) entry which is preliminary data.</text>
</comment>